<organism evidence="1 2">
    <name type="scientific">Flavobacterium magnesitis</name>
    <dbReference type="NCBI Taxonomy" id="3138077"/>
    <lineage>
        <taxon>Bacteria</taxon>
        <taxon>Pseudomonadati</taxon>
        <taxon>Bacteroidota</taxon>
        <taxon>Flavobacteriia</taxon>
        <taxon>Flavobacteriales</taxon>
        <taxon>Flavobacteriaceae</taxon>
        <taxon>Flavobacterium</taxon>
    </lineage>
</organism>
<gene>
    <name evidence="1" type="ORF">AAGV33_16085</name>
</gene>
<dbReference type="Proteomes" id="UP001574170">
    <property type="component" value="Unassembled WGS sequence"/>
</dbReference>
<accession>A0ABV4TPB3</accession>
<dbReference type="EMBL" id="JBCFQK010000040">
    <property type="protein sequence ID" value="MFA9195928.1"/>
    <property type="molecule type" value="Genomic_DNA"/>
</dbReference>
<keyword evidence="2" id="KW-1185">Reference proteome</keyword>
<comment type="caution">
    <text evidence="1">The sequence shown here is derived from an EMBL/GenBank/DDBJ whole genome shotgun (WGS) entry which is preliminary data.</text>
</comment>
<evidence type="ECO:0000313" key="2">
    <source>
        <dbReference type="Proteomes" id="UP001574170"/>
    </source>
</evidence>
<protein>
    <submittedName>
        <fullName evidence="1">Uncharacterized protein</fullName>
    </submittedName>
</protein>
<sequence length="495" mass="58667">MKYKYLLKNYDRIVNEIKNPPIIFSNDLVPFLIKKSSESYFIYQVDFKIINQDVKYTAKKPLHNLHPDCGKIRFKPSGTTSTLDPHIPIVLQELNLSKKDVLCNWCAKKKCRLYILKSCEIEDLTQENRFFLYCCQTLKKENDKIKKANKERIYNLNSKNKIEQHIHQKQQSLENLAHSIIKEINPINYKQLYQFSDNYNKTDCLKITYIYLEKLHRFIEKEYRNYLNVQSNIPYRSIFIREKEITNKLKNVKSALLNSTINDQLLNIVYEPLLKIGTLNIKEKLTYYDFNYCSEFILEIHKLIENAKISEDTLIDCLFYLNFNSLQFFKFLTDTILKNLENSENNIQKIDCLYLSLKCFNQKQRISSLKYRTNLPSVQDQIVHWIEEEIAYLNRSLNLETKQFKIPPENEVSTKFISGLSVAQLSCFFGLLLETEIIKHKNQTDIFKFIAQNFKTKNTDNISIDSLKVKYYNVESGTKKAIREKIMELLALTKH</sequence>
<reference evidence="1 2" key="1">
    <citation type="submission" date="2024-04" db="EMBL/GenBank/DDBJ databases">
        <title>New Clade of Flavobacterium.</title>
        <authorList>
            <person name="Matos L."/>
            <person name="Proenca D.N."/>
            <person name="Fransisco R.M."/>
            <person name="Chung A.P."/>
            <person name="Maccario L."/>
            <person name="Sorensen S.J."/>
            <person name="Morais P.V."/>
        </authorList>
    </citation>
    <scope>NUCLEOTIDE SEQUENCE [LARGE SCALE GENOMIC DNA]</scope>
    <source>
        <strain evidence="1 2">FBOR7N2.3</strain>
    </source>
</reference>
<name>A0ABV4TPB3_9FLAO</name>
<dbReference type="RefSeq" id="WP_373393380.1">
    <property type="nucleotide sequence ID" value="NZ_JBCFQK010000040.1"/>
</dbReference>
<evidence type="ECO:0000313" key="1">
    <source>
        <dbReference type="EMBL" id="MFA9195928.1"/>
    </source>
</evidence>
<proteinExistence type="predicted"/>